<organism evidence="16 17">
    <name type="scientific">Pelagibacter ubique</name>
    <dbReference type="NCBI Taxonomy" id="198252"/>
    <lineage>
        <taxon>Bacteria</taxon>
        <taxon>Pseudomonadati</taxon>
        <taxon>Pseudomonadota</taxon>
        <taxon>Alphaproteobacteria</taxon>
        <taxon>Candidatus Pelagibacterales</taxon>
        <taxon>Candidatus Pelagibacteraceae</taxon>
        <taxon>Candidatus Pelagibacter</taxon>
    </lineage>
</organism>
<sequence length="144" mass="16885">MNSYLLFKSLHLIAIISWMAGLLYLPRIFVYHVENIKNENSSSIFKTMERKLYFYIMTPAMLLSWVFGLILISSLGLEVLSAVWIKVKLLLVVLLTLYHFYLSRLLSDFEFDQNTKSSKFFRIINEVPTILLILIVFIVVFKPI</sequence>
<evidence type="ECO:0000256" key="5">
    <source>
        <dbReference type="ARBA" id="ARBA00022475"/>
    </source>
</evidence>
<dbReference type="InterPro" id="IPR005265">
    <property type="entry name" value="HemJ-like"/>
</dbReference>
<feature type="binding site" description="axial binding residue" evidence="14">
    <location>
        <position position="88"/>
    </location>
    <ligand>
        <name>heme</name>
        <dbReference type="ChEBI" id="CHEBI:30413"/>
    </ligand>
    <ligandPart>
        <name>Fe</name>
        <dbReference type="ChEBI" id="CHEBI:18248"/>
    </ligandPart>
</feature>
<comment type="caution">
    <text evidence="16">The sequence shown here is derived from an EMBL/GenBank/DDBJ whole genome shotgun (WGS) entry which is preliminary data.</text>
</comment>
<keyword evidence="6 14" id="KW-0349">Heme</keyword>
<evidence type="ECO:0000256" key="14">
    <source>
        <dbReference type="HAMAP-Rule" id="MF_02239"/>
    </source>
</evidence>
<dbReference type="PANTHER" id="PTHR40255">
    <property type="entry name" value="UPF0093 MEMBRANE PROTEIN SLR1790"/>
    <property type="match status" value="1"/>
</dbReference>
<name>A0ABX1SZM0_PELUQ</name>
<evidence type="ECO:0000256" key="2">
    <source>
        <dbReference type="ARBA" id="ARBA00005073"/>
    </source>
</evidence>
<feature type="transmembrane region" description="Helical" evidence="14">
    <location>
        <begin position="123"/>
        <end position="141"/>
    </location>
</feature>
<keyword evidence="9 14" id="KW-1133">Transmembrane helix</keyword>
<comment type="cofactor">
    <cofactor evidence="14 15">
        <name>heme b</name>
        <dbReference type="ChEBI" id="CHEBI:60344"/>
    </cofactor>
    <text evidence="14 15">Binds 1 heme b (iron(II)-protoporphyrin IX) group per subunit.</text>
</comment>
<keyword evidence="12 14" id="KW-0472">Membrane</keyword>
<keyword evidence="17" id="KW-1185">Reference proteome</keyword>
<proteinExistence type="inferred from homology"/>
<evidence type="ECO:0000256" key="15">
    <source>
        <dbReference type="PIRNR" id="PIRNR004638"/>
    </source>
</evidence>
<evidence type="ECO:0000256" key="1">
    <source>
        <dbReference type="ARBA" id="ARBA00004651"/>
    </source>
</evidence>
<comment type="subcellular location">
    <subcellularLocation>
        <location evidence="1 14">Cell membrane</location>
        <topology evidence="1 14">Multi-pass membrane protein</topology>
    </subcellularLocation>
</comment>
<feature type="transmembrane region" description="Helical" evidence="14">
    <location>
        <begin position="12"/>
        <end position="31"/>
    </location>
</feature>
<evidence type="ECO:0000256" key="6">
    <source>
        <dbReference type="ARBA" id="ARBA00022617"/>
    </source>
</evidence>
<evidence type="ECO:0000256" key="12">
    <source>
        <dbReference type="ARBA" id="ARBA00023136"/>
    </source>
</evidence>
<dbReference type="EC" id="1.3.99.-" evidence="14 15"/>
<keyword evidence="5 14" id="KW-1003">Cell membrane</keyword>
<keyword evidence="11 14" id="KW-0408">Iron</keyword>
<evidence type="ECO:0000256" key="11">
    <source>
        <dbReference type="ARBA" id="ARBA00023004"/>
    </source>
</evidence>
<comment type="subunit">
    <text evidence="14">Homodimer.</text>
</comment>
<evidence type="ECO:0000313" key="16">
    <source>
        <dbReference type="EMBL" id="NMN67287.1"/>
    </source>
</evidence>
<comment type="function">
    <text evidence="14 15">Catalyzes the oxidation of protoporphyrinogen IX to protoporphyrin IX.</text>
</comment>
<keyword evidence="8 14" id="KW-0479">Metal-binding</keyword>
<gene>
    <name evidence="16" type="ORF">VP91_00004290</name>
</gene>
<feature type="binding site" description="axial binding residue" evidence="14">
    <location>
        <position position="11"/>
    </location>
    <ligand>
        <name>heme</name>
        <dbReference type="ChEBI" id="CHEBI:30413"/>
    </ligand>
    <ligandPart>
        <name>Fe</name>
        <dbReference type="ChEBI" id="CHEBI:18248"/>
    </ligandPart>
</feature>
<dbReference type="RefSeq" id="WP_169035789.1">
    <property type="nucleotide sequence ID" value="NZ_LANA01000001.1"/>
</dbReference>
<dbReference type="EMBL" id="LANA01000001">
    <property type="protein sequence ID" value="NMN67287.1"/>
    <property type="molecule type" value="Genomic_DNA"/>
</dbReference>
<dbReference type="PIRSF" id="PIRSF004638">
    <property type="entry name" value="UCP004638"/>
    <property type="match status" value="1"/>
</dbReference>
<comment type="catalytic activity">
    <reaction evidence="13 14 15">
        <text>protoporphyrinogen IX + 3 A = protoporphyrin IX + 3 AH2</text>
        <dbReference type="Rhea" id="RHEA:62000"/>
        <dbReference type="ChEBI" id="CHEBI:13193"/>
        <dbReference type="ChEBI" id="CHEBI:17499"/>
        <dbReference type="ChEBI" id="CHEBI:57306"/>
        <dbReference type="ChEBI" id="CHEBI:57307"/>
    </reaction>
</comment>
<evidence type="ECO:0000256" key="9">
    <source>
        <dbReference type="ARBA" id="ARBA00022989"/>
    </source>
</evidence>
<reference evidence="16 17" key="1">
    <citation type="submission" date="2019-07" db="EMBL/GenBank/DDBJ databases">
        <title>SAR11 Genome Evolution.</title>
        <authorList>
            <person name="Giovannoni S."/>
        </authorList>
    </citation>
    <scope>NUCLEOTIDE SEQUENCE [LARGE SCALE GENOMIC DNA]</scope>
    <source>
        <strain evidence="16 17">HTCC9565</strain>
    </source>
</reference>
<evidence type="ECO:0000256" key="10">
    <source>
        <dbReference type="ARBA" id="ARBA00023002"/>
    </source>
</evidence>
<evidence type="ECO:0000256" key="3">
    <source>
        <dbReference type="ARBA" id="ARBA00006501"/>
    </source>
</evidence>
<feature type="transmembrane region" description="Helical" evidence="14">
    <location>
        <begin position="52"/>
        <end position="77"/>
    </location>
</feature>
<accession>A0ABX1SZM0</accession>
<feature type="transmembrane region" description="Helical" evidence="14">
    <location>
        <begin position="83"/>
        <end position="102"/>
    </location>
</feature>
<evidence type="ECO:0000256" key="13">
    <source>
        <dbReference type="ARBA" id="ARBA00048390"/>
    </source>
</evidence>
<protein>
    <recommendedName>
        <fullName evidence="4 14">Protoporphyrinogen IX oxidase</fullName>
        <shortName evidence="14">PPO</shortName>
        <ecNumber evidence="14 15">1.3.99.-</ecNumber>
    </recommendedName>
</protein>
<dbReference type="PANTHER" id="PTHR40255:SF1">
    <property type="entry name" value="PROTOPORPHYRINOGEN IX OXIDASE"/>
    <property type="match status" value="1"/>
</dbReference>
<evidence type="ECO:0000256" key="8">
    <source>
        <dbReference type="ARBA" id="ARBA00022723"/>
    </source>
</evidence>
<keyword evidence="7 14" id="KW-0812">Transmembrane</keyword>
<comment type="similarity">
    <text evidence="3 14 15">Belongs to the HemJ family.</text>
</comment>
<evidence type="ECO:0000256" key="7">
    <source>
        <dbReference type="ARBA" id="ARBA00022692"/>
    </source>
</evidence>
<evidence type="ECO:0000313" key="17">
    <source>
        <dbReference type="Proteomes" id="UP001166004"/>
    </source>
</evidence>
<dbReference type="NCBIfam" id="TIGR00701">
    <property type="entry name" value="protoporphyrinogen oxidase HemJ"/>
    <property type="match status" value="1"/>
</dbReference>
<comment type="pathway">
    <text evidence="2 14 15">Porphyrin-containing compound metabolism; protoporphyrin-IX biosynthesis; protoporphyrin-IX from protoporphyrinogen-IX: step 1/1.</text>
</comment>
<keyword evidence="10 14" id="KW-0560">Oxidoreductase</keyword>
<dbReference type="Proteomes" id="UP001166004">
    <property type="component" value="Unassembled WGS sequence"/>
</dbReference>
<dbReference type="HAMAP" id="MF_02239">
    <property type="entry name" value="HemJ"/>
    <property type="match status" value="1"/>
</dbReference>
<dbReference type="Pfam" id="PF03653">
    <property type="entry name" value="UPF0093"/>
    <property type="match status" value="1"/>
</dbReference>
<evidence type="ECO:0000256" key="4">
    <source>
        <dbReference type="ARBA" id="ARBA00017504"/>
    </source>
</evidence>